<evidence type="ECO:0000259" key="1">
    <source>
        <dbReference type="Pfam" id="PF21747"/>
    </source>
</evidence>
<reference evidence="2 3" key="1">
    <citation type="submission" date="2023-06" db="EMBL/GenBank/DDBJ databases">
        <title>Novel species in genus Planococcus.</title>
        <authorList>
            <person name="Ning S."/>
        </authorList>
    </citation>
    <scope>NUCLEOTIDE SEQUENCE [LARGE SCALE GENOMIC DNA]</scope>
    <source>
        <strain evidence="2 3">N028</strain>
    </source>
</reference>
<dbReference type="EMBL" id="JAUJWV010000001">
    <property type="protein sequence ID" value="MDN7241080.1"/>
    <property type="molecule type" value="Genomic_DNA"/>
</dbReference>
<evidence type="ECO:0000313" key="3">
    <source>
        <dbReference type="Proteomes" id="UP001172055"/>
    </source>
</evidence>
<feature type="domain" description="YpoC-like" evidence="1">
    <location>
        <begin position="10"/>
        <end position="105"/>
    </location>
</feature>
<proteinExistence type="predicted"/>
<dbReference type="InterPro" id="IPR048427">
    <property type="entry name" value="YpoC"/>
</dbReference>
<sequence length="111" mass="13038">MKLSQKLTKEQTDPFFLNWNEKAQRISELHKRRDAQVRIEMQAGILLYKKLLEHCSDSTEKPLMPLNGEERLAFVVSSPGNYAAFRQLDELFSEMKKIIAGKRIQLKRMEE</sequence>
<protein>
    <recommendedName>
        <fullName evidence="1">YpoC-like domain-containing protein</fullName>
    </recommendedName>
</protein>
<organism evidence="2 3">
    <name type="scientific">Planococcus shixiaomingii</name>
    <dbReference type="NCBI Taxonomy" id="3058393"/>
    <lineage>
        <taxon>Bacteria</taxon>
        <taxon>Bacillati</taxon>
        <taxon>Bacillota</taxon>
        <taxon>Bacilli</taxon>
        <taxon>Bacillales</taxon>
        <taxon>Caryophanaceae</taxon>
        <taxon>Planococcus</taxon>
    </lineage>
</organism>
<evidence type="ECO:0000313" key="2">
    <source>
        <dbReference type="EMBL" id="MDN7241080.1"/>
    </source>
</evidence>
<keyword evidence="3" id="KW-1185">Reference proteome</keyword>
<gene>
    <name evidence="2" type="ORF">QWY14_04725</name>
</gene>
<dbReference type="Pfam" id="PF21747">
    <property type="entry name" value="YpoC"/>
    <property type="match status" value="1"/>
</dbReference>
<dbReference type="RefSeq" id="WP_300984957.1">
    <property type="nucleotide sequence ID" value="NZ_CP129236.1"/>
</dbReference>
<dbReference type="Proteomes" id="UP001172055">
    <property type="component" value="Unassembled WGS sequence"/>
</dbReference>
<comment type="caution">
    <text evidence="2">The sequence shown here is derived from an EMBL/GenBank/DDBJ whole genome shotgun (WGS) entry which is preliminary data.</text>
</comment>
<name>A0ABT8MZN8_9BACL</name>
<accession>A0ABT8MZN8</accession>